<name>A0A4V3IR65_9MICO</name>
<dbReference type="InterPro" id="IPR041578">
    <property type="entry name" value="PIN_8"/>
</dbReference>
<dbReference type="AlphaFoldDB" id="A0A4V3IR65"/>
<feature type="domain" description="PIN like" evidence="1">
    <location>
        <begin position="32"/>
        <end position="265"/>
    </location>
</feature>
<gene>
    <name evidence="2" type="ORF">E3T55_10155</name>
</gene>
<evidence type="ECO:0000313" key="3">
    <source>
        <dbReference type="Proteomes" id="UP000297447"/>
    </source>
</evidence>
<proteinExistence type="predicted"/>
<accession>A0A4V3IR65</accession>
<evidence type="ECO:0000259" key="1">
    <source>
        <dbReference type="Pfam" id="PF18476"/>
    </source>
</evidence>
<sequence>MPTNATAGLHNGFEEYSFSTDSDYEDAIRGGLVTLDANVLLNLYKLDVATRDKWLDLLEQLAKNDKSLWISHQAVKEFWNNRTTAAMFPEVATKAKEEIVKANQQIAKQFRFWSRTLSGGGPEADTSLEPVEQAINNLAVQIDAFIEKHQDEYSEIPSDDLIVQRLETLLADRVGPAPTPDELAALNARGAVRFESKVPPGYLDNDKGTEKKFGDYVLWTQVLDEGRRRAAEHPLPVLIVTADAKADWWRTAFGGGVNIGPRLELIREARDTAGLKLMMLPPGDFLSLLGRLFNVNVDQRMIDSTSEAGQDQLEQQRWTPMEVRVVTDKLAASPFHHLVKLLQEAASREDGYVAKEDIAQIIGFNIPDFRRFSLPVRTQTGYAASAEAISPGLPDLLVAVPPSGTGALRGYRIPSEDRTAVRESFGAAVPVEVLA</sequence>
<dbReference type="RefSeq" id="WP_134519455.1">
    <property type="nucleotide sequence ID" value="NZ_SOHE01000044.1"/>
</dbReference>
<organism evidence="2 3">
    <name type="scientific">Cryobacterium frigoriphilum</name>
    <dbReference type="NCBI Taxonomy" id="1259150"/>
    <lineage>
        <taxon>Bacteria</taxon>
        <taxon>Bacillati</taxon>
        <taxon>Actinomycetota</taxon>
        <taxon>Actinomycetes</taxon>
        <taxon>Micrococcales</taxon>
        <taxon>Microbacteriaceae</taxon>
        <taxon>Cryobacterium</taxon>
    </lineage>
</organism>
<dbReference type="OrthoDB" id="9182727at2"/>
<protein>
    <recommendedName>
        <fullName evidence="1">PIN like domain-containing protein</fullName>
    </recommendedName>
</protein>
<keyword evidence="3" id="KW-1185">Reference proteome</keyword>
<reference evidence="2 3" key="1">
    <citation type="submission" date="2019-03" db="EMBL/GenBank/DDBJ databases">
        <title>Genomics of glacier-inhabiting Cryobacterium strains.</title>
        <authorList>
            <person name="Liu Q."/>
            <person name="Xin Y.-H."/>
        </authorList>
    </citation>
    <scope>NUCLEOTIDE SEQUENCE [LARGE SCALE GENOMIC DNA]</scope>
    <source>
        <strain evidence="2 3">Hh14</strain>
    </source>
</reference>
<dbReference type="Proteomes" id="UP000297447">
    <property type="component" value="Unassembled WGS sequence"/>
</dbReference>
<evidence type="ECO:0000313" key="2">
    <source>
        <dbReference type="EMBL" id="TFD50258.1"/>
    </source>
</evidence>
<dbReference type="Pfam" id="PF18476">
    <property type="entry name" value="PIN_8"/>
    <property type="match status" value="1"/>
</dbReference>
<dbReference type="EMBL" id="SOHE01000044">
    <property type="protein sequence ID" value="TFD50258.1"/>
    <property type="molecule type" value="Genomic_DNA"/>
</dbReference>
<comment type="caution">
    <text evidence="2">The sequence shown here is derived from an EMBL/GenBank/DDBJ whole genome shotgun (WGS) entry which is preliminary data.</text>
</comment>